<accession>A0ABQ6ISI1</accession>
<dbReference type="Pfam" id="PF00892">
    <property type="entry name" value="EamA"/>
    <property type="match status" value="2"/>
</dbReference>
<feature type="transmembrane region" description="Helical" evidence="7">
    <location>
        <begin position="201"/>
        <end position="219"/>
    </location>
</feature>
<sequence>MTEPLEAGEQPTRPPTAVVPSSAALTGALFVLVAASLWGLLGIFGTYAQRAGLSPYDVAWWRAAVGAALFGVHALALRASFPRGRDLLVTVLFGLASGAVFYGAYQVAVASGGASLASVLLYSAPAFVAVLSVPVLSERLGGLEIAAVAASICGVGLVAIGGGTGITVTALSLSTGLLAGFTYSLYYLYGRSFYQRYHPSACLAVALGVAVLALTPFTSPALYAPEALGQAWPAVAGVGVLSTYVAYLCHSAGLQRLPATRASVIATIEPVVAGVLATALFAERPAALAVLGGVVVIAAAATLALAPRRA</sequence>
<feature type="transmembrane region" description="Helical" evidence="7">
    <location>
        <begin position="114"/>
        <end position="136"/>
    </location>
</feature>
<evidence type="ECO:0000256" key="5">
    <source>
        <dbReference type="ARBA" id="ARBA00022989"/>
    </source>
</evidence>
<evidence type="ECO:0000256" key="4">
    <source>
        <dbReference type="ARBA" id="ARBA00022692"/>
    </source>
</evidence>
<proteinExistence type="inferred from homology"/>
<evidence type="ECO:0000256" key="7">
    <source>
        <dbReference type="SAM" id="Phobius"/>
    </source>
</evidence>
<dbReference type="InterPro" id="IPR051258">
    <property type="entry name" value="Diverse_Substrate_Transporter"/>
</dbReference>
<dbReference type="PANTHER" id="PTHR42920">
    <property type="entry name" value="OS03G0707200 PROTEIN-RELATED"/>
    <property type="match status" value="1"/>
</dbReference>
<feature type="domain" description="EamA" evidence="8">
    <location>
        <begin position="26"/>
        <end position="158"/>
    </location>
</feature>
<evidence type="ECO:0000256" key="2">
    <source>
        <dbReference type="ARBA" id="ARBA00007362"/>
    </source>
</evidence>
<comment type="caution">
    <text evidence="9">The sequence shown here is derived from an EMBL/GenBank/DDBJ whole genome shotgun (WGS) entry which is preliminary data.</text>
</comment>
<comment type="subcellular location">
    <subcellularLocation>
        <location evidence="1">Cell membrane</location>
        <topology evidence="1">Multi-pass membrane protein</topology>
    </subcellularLocation>
</comment>
<evidence type="ECO:0000313" key="10">
    <source>
        <dbReference type="Proteomes" id="UP001157126"/>
    </source>
</evidence>
<dbReference type="Proteomes" id="UP001157126">
    <property type="component" value="Unassembled WGS sequence"/>
</dbReference>
<keyword evidence="4 7" id="KW-0812">Transmembrane</keyword>
<dbReference type="PANTHER" id="PTHR42920:SF5">
    <property type="entry name" value="EAMA DOMAIN-CONTAINING PROTEIN"/>
    <property type="match status" value="1"/>
</dbReference>
<evidence type="ECO:0000256" key="3">
    <source>
        <dbReference type="ARBA" id="ARBA00022475"/>
    </source>
</evidence>
<name>A0ABQ6ISI1_9MICO</name>
<keyword evidence="10" id="KW-1185">Reference proteome</keyword>
<gene>
    <name evidence="9" type="ORF">GCM10025883_24890</name>
</gene>
<protein>
    <submittedName>
        <fullName evidence="9">Membrane protein</fullName>
    </submittedName>
</protein>
<keyword evidence="6 7" id="KW-0472">Membrane</keyword>
<comment type="similarity">
    <text evidence="2">Belongs to the EamA transporter family.</text>
</comment>
<feature type="transmembrane region" description="Helical" evidence="7">
    <location>
        <begin position="59"/>
        <end position="80"/>
    </location>
</feature>
<feature type="transmembrane region" description="Helical" evidence="7">
    <location>
        <begin position="231"/>
        <end position="250"/>
    </location>
</feature>
<keyword evidence="3" id="KW-1003">Cell membrane</keyword>
<feature type="transmembrane region" description="Helical" evidence="7">
    <location>
        <begin position="87"/>
        <end position="108"/>
    </location>
</feature>
<evidence type="ECO:0000256" key="6">
    <source>
        <dbReference type="ARBA" id="ARBA00023136"/>
    </source>
</evidence>
<dbReference type="InterPro" id="IPR037185">
    <property type="entry name" value="EmrE-like"/>
</dbReference>
<evidence type="ECO:0000313" key="9">
    <source>
        <dbReference type="EMBL" id="GMA40444.1"/>
    </source>
</evidence>
<evidence type="ECO:0000259" key="8">
    <source>
        <dbReference type="Pfam" id="PF00892"/>
    </source>
</evidence>
<feature type="transmembrane region" description="Helical" evidence="7">
    <location>
        <begin position="287"/>
        <end position="306"/>
    </location>
</feature>
<feature type="transmembrane region" description="Helical" evidence="7">
    <location>
        <begin position="262"/>
        <end position="281"/>
    </location>
</feature>
<organism evidence="9 10">
    <name type="scientific">Mobilicoccus caccae</name>
    <dbReference type="NCBI Taxonomy" id="1859295"/>
    <lineage>
        <taxon>Bacteria</taxon>
        <taxon>Bacillati</taxon>
        <taxon>Actinomycetota</taxon>
        <taxon>Actinomycetes</taxon>
        <taxon>Micrococcales</taxon>
        <taxon>Dermatophilaceae</taxon>
        <taxon>Mobilicoccus</taxon>
    </lineage>
</organism>
<feature type="transmembrane region" description="Helical" evidence="7">
    <location>
        <begin position="23"/>
        <end position="47"/>
    </location>
</feature>
<dbReference type="SUPFAM" id="SSF103481">
    <property type="entry name" value="Multidrug resistance efflux transporter EmrE"/>
    <property type="match status" value="2"/>
</dbReference>
<dbReference type="InterPro" id="IPR000620">
    <property type="entry name" value="EamA_dom"/>
</dbReference>
<feature type="transmembrane region" description="Helical" evidence="7">
    <location>
        <begin position="168"/>
        <end position="189"/>
    </location>
</feature>
<evidence type="ECO:0000256" key="1">
    <source>
        <dbReference type="ARBA" id="ARBA00004651"/>
    </source>
</evidence>
<reference evidence="10" key="1">
    <citation type="journal article" date="2019" name="Int. J. Syst. Evol. Microbiol.">
        <title>The Global Catalogue of Microorganisms (GCM) 10K type strain sequencing project: providing services to taxonomists for standard genome sequencing and annotation.</title>
        <authorList>
            <consortium name="The Broad Institute Genomics Platform"/>
            <consortium name="The Broad Institute Genome Sequencing Center for Infectious Disease"/>
            <person name="Wu L."/>
            <person name="Ma J."/>
        </authorList>
    </citation>
    <scope>NUCLEOTIDE SEQUENCE [LARGE SCALE GENOMIC DNA]</scope>
    <source>
        <strain evidence="10">NBRC 113072</strain>
    </source>
</reference>
<dbReference type="EMBL" id="BSUO01000001">
    <property type="protein sequence ID" value="GMA40444.1"/>
    <property type="molecule type" value="Genomic_DNA"/>
</dbReference>
<feature type="transmembrane region" description="Helical" evidence="7">
    <location>
        <begin position="143"/>
        <end position="162"/>
    </location>
</feature>
<keyword evidence="5 7" id="KW-1133">Transmembrane helix</keyword>
<feature type="domain" description="EamA" evidence="8">
    <location>
        <begin position="174"/>
        <end position="302"/>
    </location>
</feature>
<dbReference type="RefSeq" id="WP_284304147.1">
    <property type="nucleotide sequence ID" value="NZ_BSUO01000001.1"/>
</dbReference>